<comment type="caution">
    <text evidence="12">The sequence shown here is derived from an EMBL/GenBank/DDBJ whole genome shotgun (WGS) entry which is preliminary data.</text>
</comment>
<keyword evidence="11" id="KW-0460">Magnesium</keyword>
<evidence type="ECO:0000256" key="5">
    <source>
        <dbReference type="ARBA" id="ARBA00022679"/>
    </source>
</evidence>
<dbReference type="PROSITE" id="PS01128">
    <property type="entry name" value="SHIKIMATE_KINASE"/>
    <property type="match status" value="1"/>
</dbReference>
<evidence type="ECO:0000256" key="11">
    <source>
        <dbReference type="HAMAP-Rule" id="MF_00109"/>
    </source>
</evidence>
<accession>A0A0W8I6L6</accession>
<dbReference type="Proteomes" id="UP000054837">
    <property type="component" value="Unassembled WGS sequence"/>
</dbReference>
<name>A0A0W8I6L6_9MICO</name>
<comment type="function">
    <text evidence="11">Catalyzes the specific phosphorylation of the 3-hydroxyl group of shikimic acid using ATP as a cosubstrate.</text>
</comment>
<keyword evidence="7 11" id="KW-0418">Kinase</keyword>
<keyword evidence="11" id="KW-0479">Metal-binding</keyword>
<evidence type="ECO:0000256" key="7">
    <source>
        <dbReference type="ARBA" id="ARBA00022777"/>
    </source>
</evidence>
<comment type="subcellular location">
    <subcellularLocation>
        <location evidence="11">Cytoplasm</location>
    </subcellularLocation>
</comment>
<dbReference type="Gene3D" id="3.40.50.300">
    <property type="entry name" value="P-loop containing nucleotide triphosphate hydrolases"/>
    <property type="match status" value="1"/>
</dbReference>
<dbReference type="PANTHER" id="PTHR21087:SF16">
    <property type="entry name" value="SHIKIMATE KINASE 1, CHLOROPLASTIC"/>
    <property type="match status" value="1"/>
</dbReference>
<dbReference type="CDD" id="cd00464">
    <property type="entry name" value="SK"/>
    <property type="match status" value="1"/>
</dbReference>
<dbReference type="PRINTS" id="PR01100">
    <property type="entry name" value="SHIKIMTKNASE"/>
</dbReference>
<comment type="subunit">
    <text evidence="11">Monomer.</text>
</comment>
<reference evidence="12 13" key="1">
    <citation type="submission" date="2015-12" db="EMBL/GenBank/DDBJ databases">
        <title>Serinicoccus chungangenesis strain CD08_5 genome sequencing and assembly.</title>
        <authorList>
            <person name="Chander A.M."/>
            <person name="Kaur G."/>
            <person name="Nair G.R."/>
            <person name="Dhawan D.K."/>
            <person name="Kochhar R.K."/>
            <person name="Mayilraj S."/>
            <person name="Bhadada S.K."/>
        </authorList>
    </citation>
    <scope>NUCLEOTIDE SEQUENCE [LARGE SCALE GENOMIC DNA]</scope>
    <source>
        <strain evidence="12 13">CD08_5</strain>
    </source>
</reference>
<dbReference type="GO" id="GO:0005829">
    <property type="term" value="C:cytosol"/>
    <property type="evidence" value="ECO:0007669"/>
    <property type="project" value="TreeGrafter"/>
</dbReference>
<dbReference type="SUPFAM" id="SSF52540">
    <property type="entry name" value="P-loop containing nucleoside triphosphate hydrolases"/>
    <property type="match status" value="1"/>
</dbReference>
<keyword evidence="6 11" id="KW-0547">Nucleotide-binding</keyword>
<feature type="binding site" evidence="11">
    <location>
        <position position="137"/>
    </location>
    <ligand>
        <name>substrate</name>
    </ligand>
</feature>
<sequence length="169" mass="17742">MSAPRVVLVGPPGSGKSTVGAVLAERLGVALHDTDAAVEAAQGRSISDIFVEEGEAAFRALEREEVLRALREETGVVALGGGAVMQEPVAQALTEGHRVVFLDVTIAAAATRVGFDASRPLLLVNPRASWTRLMNARRPTYEAVSGTRVDTAGRTPEQVADEVVSWLGA</sequence>
<evidence type="ECO:0000256" key="3">
    <source>
        <dbReference type="ARBA" id="ARBA00012154"/>
    </source>
</evidence>
<feature type="binding site" evidence="11">
    <location>
        <position position="154"/>
    </location>
    <ligand>
        <name>ATP</name>
        <dbReference type="ChEBI" id="CHEBI:30616"/>
    </ligand>
</feature>
<keyword evidence="5 11" id="KW-0808">Transferase</keyword>
<dbReference type="HAMAP" id="MF_00109">
    <property type="entry name" value="Shikimate_kinase"/>
    <property type="match status" value="1"/>
</dbReference>
<dbReference type="GO" id="GO:0009423">
    <property type="term" value="P:chorismate biosynthetic process"/>
    <property type="evidence" value="ECO:0007669"/>
    <property type="project" value="UniProtKB-UniRule"/>
</dbReference>
<dbReference type="InterPro" id="IPR000623">
    <property type="entry name" value="Shikimate_kinase/TSH1"/>
</dbReference>
<dbReference type="AlphaFoldDB" id="A0A0W8I6L6"/>
<dbReference type="EMBL" id="LQBL01000027">
    <property type="protein sequence ID" value="KUG54254.1"/>
    <property type="molecule type" value="Genomic_DNA"/>
</dbReference>
<dbReference type="RefSeq" id="WP_058890986.1">
    <property type="nucleotide sequence ID" value="NZ_LQBL01000027.1"/>
</dbReference>
<dbReference type="GO" id="GO:0000287">
    <property type="term" value="F:magnesium ion binding"/>
    <property type="evidence" value="ECO:0007669"/>
    <property type="project" value="UniProtKB-UniRule"/>
</dbReference>
<feature type="binding site" evidence="11">
    <location>
        <position position="119"/>
    </location>
    <ligand>
        <name>ATP</name>
        <dbReference type="ChEBI" id="CHEBI:30616"/>
    </ligand>
</feature>
<dbReference type="Pfam" id="PF01202">
    <property type="entry name" value="SKI"/>
    <property type="match status" value="1"/>
</dbReference>
<proteinExistence type="inferred from homology"/>
<dbReference type="GO" id="GO:0005524">
    <property type="term" value="F:ATP binding"/>
    <property type="evidence" value="ECO:0007669"/>
    <property type="project" value="UniProtKB-UniRule"/>
</dbReference>
<dbReference type="InterPro" id="IPR027417">
    <property type="entry name" value="P-loop_NTPase"/>
</dbReference>
<evidence type="ECO:0000256" key="6">
    <source>
        <dbReference type="ARBA" id="ARBA00022741"/>
    </source>
</evidence>
<organism evidence="12 13">
    <name type="scientific">Serinicoccus chungangensis</name>
    <dbReference type="NCBI Taxonomy" id="767452"/>
    <lineage>
        <taxon>Bacteria</taxon>
        <taxon>Bacillati</taxon>
        <taxon>Actinomycetota</taxon>
        <taxon>Actinomycetes</taxon>
        <taxon>Micrococcales</taxon>
        <taxon>Ornithinimicrobiaceae</taxon>
        <taxon>Serinicoccus</taxon>
    </lineage>
</organism>
<protein>
    <recommendedName>
        <fullName evidence="3 11">Shikimate kinase</fullName>
        <shortName evidence="11">SK</shortName>
        <ecNumber evidence="3 11">2.7.1.71</ecNumber>
    </recommendedName>
</protein>
<evidence type="ECO:0000256" key="1">
    <source>
        <dbReference type="ARBA" id="ARBA00004842"/>
    </source>
</evidence>
<keyword evidence="4 11" id="KW-0028">Amino-acid biosynthesis</keyword>
<dbReference type="STRING" id="767452.AVL62_03175"/>
<evidence type="ECO:0000256" key="4">
    <source>
        <dbReference type="ARBA" id="ARBA00022605"/>
    </source>
</evidence>
<evidence type="ECO:0000313" key="12">
    <source>
        <dbReference type="EMBL" id="KUG54254.1"/>
    </source>
</evidence>
<keyword evidence="13" id="KW-1185">Reference proteome</keyword>
<feature type="binding site" evidence="11">
    <location>
        <position position="81"/>
    </location>
    <ligand>
        <name>substrate</name>
    </ligand>
</feature>
<dbReference type="UniPathway" id="UPA00053">
    <property type="reaction ID" value="UER00088"/>
</dbReference>
<comment type="similarity">
    <text evidence="2 11">Belongs to the shikimate kinase family.</text>
</comment>
<keyword evidence="8 11" id="KW-0067">ATP-binding</keyword>
<evidence type="ECO:0000256" key="2">
    <source>
        <dbReference type="ARBA" id="ARBA00006997"/>
    </source>
</evidence>
<dbReference type="EC" id="2.7.1.71" evidence="3 11"/>
<keyword evidence="9 11" id="KW-0057">Aromatic amino acid biosynthesis</keyword>
<feature type="binding site" evidence="11">
    <location>
        <position position="35"/>
    </location>
    <ligand>
        <name>substrate</name>
    </ligand>
</feature>
<feature type="binding site" evidence="11">
    <location>
        <position position="59"/>
    </location>
    <ligand>
        <name>substrate</name>
    </ligand>
</feature>
<evidence type="ECO:0000256" key="9">
    <source>
        <dbReference type="ARBA" id="ARBA00023141"/>
    </source>
</evidence>
<keyword evidence="11" id="KW-0963">Cytoplasm</keyword>
<gene>
    <name evidence="11" type="primary">aroK</name>
    <name evidence="12" type="ORF">AVL62_03175</name>
</gene>
<dbReference type="GO" id="GO:0004765">
    <property type="term" value="F:shikimate kinase activity"/>
    <property type="evidence" value="ECO:0007669"/>
    <property type="project" value="UniProtKB-UniRule"/>
</dbReference>
<evidence type="ECO:0000256" key="10">
    <source>
        <dbReference type="ARBA" id="ARBA00048567"/>
    </source>
</evidence>
<dbReference type="PANTHER" id="PTHR21087">
    <property type="entry name" value="SHIKIMATE KINASE"/>
    <property type="match status" value="1"/>
</dbReference>
<comment type="cofactor">
    <cofactor evidence="11">
        <name>Mg(2+)</name>
        <dbReference type="ChEBI" id="CHEBI:18420"/>
    </cofactor>
    <text evidence="11">Binds 1 Mg(2+) ion per subunit.</text>
</comment>
<comment type="catalytic activity">
    <reaction evidence="10 11">
        <text>shikimate + ATP = 3-phosphoshikimate + ADP + H(+)</text>
        <dbReference type="Rhea" id="RHEA:13121"/>
        <dbReference type="ChEBI" id="CHEBI:15378"/>
        <dbReference type="ChEBI" id="CHEBI:30616"/>
        <dbReference type="ChEBI" id="CHEBI:36208"/>
        <dbReference type="ChEBI" id="CHEBI:145989"/>
        <dbReference type="ChEBI" id="CHEBI:456216"/>
        <dbReference type="EC" id="2.7.1.71"/>
    </reaction>
</comment>
<dbReference type="OrthoDB" id="9800332at2"/>
<feature type="binding site" evidence="11">
    <location>
        <position position="17"/>
    </location>
    <ligand>
        <name>Mg(2+)</name>
        <dbReference type="ChEBI" id="CHEBI:18420"/>
    </ligand>
</feature>
<dbReference type="InterPro" id="IPR023000">
    <property type="entry name" value="Shikimate_kinase_CS"/>
</dbReference>
<evidence type="ECO:0000313" key="13">
    <source>
        <dbReference type="Proteomes" id="UP000054837"/>
    </source>
</evidence>
<feature type="binding site" evidence="11">
    <location>
        <begin position="13"/>
        <end position="18"/>
    </location>
    <ligand>
        <name>ATP</name>
        <dbReference type="ChEBI" id="CHEBI:30616"/>
    </ligand>
</feature>
<dbReference type="GO" id="GO:0009073">
    <property type="term" value="P:aromatic amino acid family biosynthetic process"/>
    <property type="evidence" value="ECO:0007669"/>
    <property type="project" value="UniProtKB-KW"/>
</dbReference>
<dbReference type="GO" id="GO:0008652">
    <property type="term" value="P:amino acid biosynthetic process"/>
    <property type="evidence" value="ECO:0007669"/>
    <property type="project" value="UniProtKB-KW"/>
</dbReference>
<evidence type="ECO:0000256" key="8">
    <source>
        <dbReference type="ARBA" id="ARBA00022840"/>
    </source>
</evidence>
<dbReference type="InterPro" id="IPR031322">
    <property type="entry name" value="Shikimate/glucono_kinase"/>
</dbReference>
<comment type="pathway">
    <text evidence="1 11">Metabolic intermediate biosynthesis; chorismate biosynthesis; chorismate from D-erythrose 4-phosphate and phosphoenolpyruvate: step 5/7.</text>
</comment>